<protein>
    <submittedName>
        <fullName evidence="3">CPBP family intramembrane glutamic endopeptidase</fullName>
        <ecNumber evidence="3">3.4.-.-</ecNumber>
    </submittedName>
</protein>
<evidence type="ECO:0000256" key="1">
    <source>
        <dbReference type="SAM" id="Phobius"/>
    </source>
</evidence>
<feature type="transmembrane region" description="Helical" evidence="1">
    <location>
        <begin position="177"/>
        <end position="196"/>
    </location>
</feature>
<keyword evidence="4" id="KW-1185">Reference proteome</keyword>
<feature type="transmembrane region" description="Helical" evidence="1">
    <location>
        <begin position="7"/>
        <end position="31"/>
    </location>
</feature>
<feature type="transmembrane region" description="Helical" evidence="1">
    <location>
        <begin position="250"/>
        <end position="268"/>
    </location>
</feature>
<keyword evidence="3" id="KW-0378">Hydrolase</keyword>
<gene>
    <name evidence="3" type="ORF">ACFQ0I_02860</name>
</gene>
<feature type="transmembrane region" description="Helical" evidence="1">
    <location>
        <begin position="85"/>
        <end position="107"/>
    </location>
</feature>
<name>A0ABW3BNZ4_9FLAO</name>
<feature type="transmembrane region" description="Helical" evidence="1">
    <location>
        <begin position="152"/>
        <end position="171"/>
    </location>
</feature>
<feature type="transmembrane region" description="Helical" evidence="1">
    <location>
        <begin position="119"/>
        <end position="140"/>
    </location>
</feature>
<keyword evidence="1" id="KW-1133">Transmembrane helix</keyword>
<accession>A0ABW3BNZ4</accession>
<dbReference type="EC" id="3.4.-.-" evidence="3"/>
<feature type="domain" description="CAAX prenyl protease 2/Lysostaphin resistance protein A-like" evidence="2">
    <location>
        <begin position="122"/>
        <end position="213"/>
    </location>
</feature>
<dbReference type="Pfam" id="PF02517">
    <property type="entry name" value="Rce1-like"/>
    <property type="match status" value="1"/>
</dbReference>
<dbReference type="GO" id="GO:0016787">
    <property type="term" value="F:hydrolase activity"/>
    <property type="evidence" value="ECO:0007669"/>
    <property type="project" value="UniProtKB-KW"/>
</dbReference>
<keyword evidence="1" id="KW-0472">Membrane</keyword>
<dbReference type="PANTHER" id="PTHR39430">
    <property type="entry name" value="MEMBRANE-ASSOCIATED PROTEASE-RELATED"/>
    <property type="match status" value="1"/>
</dbReference>
<dbReference type="InterPro" id="IPR003675">
    <property type="entry name" value="Rce1/LyrA-like_dom"/>
</dbReference>
<organism evidence="3 4">
    <name type="scientific">Mariniflexile aquimaris</name>
    <dbReference type="NCBI Taxonomy" id="881009"/>
    <lineage>
        <taxon>Bacteria</taxon>
        <taxon>Pseudomonadati</taxon>
        <taxon>Bacteroidota</taxon>
        <taxon>Flavobacteriia</taxon>
        <taxon>Flavobacteriales</taxon>
        <taxon>Flavobacteriaceae</taxon>
        <taxon>Mariniflexile</taxon>
    </lineage>
</organism>
<reference evidence="4" key="1">
    <citation type="journal article" date="2019" name="Int. J. Syst. Evol. Microbiol.">
        <title>The Global Catalogue of Microorganisms (GCM) 10K type strain sequencing project: providing services to taxonomists for standard genome sequencing and annotation.</title>
        <authorList>
            <consortium name="The Broad Institute Genomics Platform"/>
            <consortium name="The Broad Institute Genome Sequencing Center for Infectious Disease"/>
            <person name="Wu L."/>
            <person name="Ma J."/>
        </authorList>
    </citation>
    <scope>NUCLEOTIDE SEQUENCE [LARGE SCALE GENOMIC DNA]</scope>
    <source>
        <strain evidence="4">CCUG 60529</strain>
    </source>
</reference>
<dbReference type="PANTHER" id="PTHR39430:SF1">
    <property type="entry name" value="PROTEASE"/>
    <property type="match status" value="1"/>
</dbReference>
<dbReference type="Proteomes" id="UP001597011">
    <property type="component" value="Unassembled WGS sequence"/>
</dbReference>
<evidence type="ECO:0000313" key="3">
    <source>
        <dbReference type="EMBL" id="MFD0834691.1"/>
    </source>
</evidence>
<evidence type="ECO:0000259" key="2">
    <source>
        <dbReference type="Pfam" id="PF02517"/>
    </source>
</evidence>
<dbReference type="EMBL" id="JBHTIB010000002">
    <property type="protein sequence ID" value="MFD0834691.1"/>
    <property type="molecule type" value="Genomic_DNA"/>
</dbReference>
<evidence type="ECO:0000313" key="4">
    <source>
        <dbReference type="Proteomes" id="UP001597011"/>
    </source>
</evidence>
<comment type="caution">
    <text evidence="3">The sequence shown here is derived from an EMBL/GenBank/DDBJ whole genome shotgun (WGS) entry which is preliminary data.</text>
</comment>
<dbReference type="RefSeq" id="WP_379939160.1">
    <property type="nucleotide sequence ID" value="NZ_JBHTIB010000002.1"/>
</dbReference>
<proteinExistence type="predicted"/>
<sequence>MRGWQRILLLIFPYFLVVGIFQLVGVLIAGVDYSNVEAVKTSQQHVIVAFFTFFGTFALLWFFMKYVDEEKFVNLGFQIKNRIKDINLGVILGLVIMGAGLLILISLNQVQFIKFNVSVIDITLAILVYIFVAFTEEALFRGYILRNFMGSFNNYVAIIASSVLFAVAHGFNPNMDWFSYLNLFLAGILLGATYIYTKNLWFPIALHFSWNFFQTLFGFNVSGQQFYSLIEFKITDKNMLNGGDFGFEGSIFSIAAQVLLIASVFVYYERIKPKKIQI</sequence>
<feature type="transmembrane region" description="Helical" evidence="1">
    <location>
        <begin position="208"/>
        <end position="230"/>
    </location>
</feature>
<feature type="transmembrane region" description="Helical" evidence="1">
    <location>
        <begin position="43"/>
        <end position="64"/>
    </location>
</feature>
<keyword evidence="1" id="KW-0812">Transmembrane</keyword>